<accession>A0A402CKE8</accession>
<dbReference type="AlphaFoldDB" id="A0A402CKE8"/>
<name>A0A402CKE8_RHOWR</name>
<dbReference type="Proteomes" id="UP000287519">
    <property type="component" value="Unassembled WGS sequence"/>
</dbReference>
<sequence>MIPLSDPPDVRPVGVLLVGCTGVLGDLIRGTLSGDPDVRVLHELSGSSGDRLTTVVHRLRPDVVVWQLDDDRLLAGHPEYFGAPAACSVVTVVSDGDSGSVWQLRPERQALGALSPRTLVAAVHTTAVQQ</sequence>
<protein>
    <submittedName>
        <fullName evidence="1">Uncharacterized protein</fullName>
    </submittedName>
</protein>
<evidence type="ECO:0000313" key="2">
    <source>
        <dbReference type="Proteomes" id="UP000287519"/>
    </source>
</evidence>
<keyword evidence="2" id="KW-1185">Reference proteome</keyword>
<comment type="caution">
    <text evidence="1">The sequence shown here is derived from an EMBL/GenBank/DDBJ whole genome shotgun (WGS) entry which is preliminary data.</text>
</comment>
<gene>
    <name evidence="1" type="ORF">Rhow_008414</name>
</gene>
<reference evidence="1 2" key="1">
    <citation type="submission" date="2018-11" db="EMBL/GenBank/DDBJ databases">
        <title>Microbial catabolism of amino acid.</title>
        <authorList>
            <person name="Hibi M."/>
            <person name="Ogawa J."/>
        </authorList>
    </citation>
    <scope>NUCLEOTIDE SEQUENCE [LARGE SCALE GENOMIC DNA]</scope>
    <source>
        <strain evidence="1 2">C31-06</strain>
    </source>
</reference>
<dbReference type="EMBL" id="BHYM01000087">
    <property type="protein sequence ID" value="GCE44116.1"/>
    <property type="molecule type" value="Genomic_DNA"/>
</dbReference>
<proteinExistence type="predicted"/>
<organism evidence="1 2">
    <name type="scientific">Rhodococcus wratislaviensis</name>
    <name type="common">Tsukamurella wratislaviensis</name>
    <dbReference type="NCBI Taxonomy" id="44752"/>
    <lineage>
        <taxon>Bacteria</taxon>
        <taxon>Bacillati</taxon>
        <taxon>Actinomycetota</taxon>
        <taxon>Actinomycetes</taxon>
        <taxon>Mycobacteriales</taxon>
        <taxon>Nocardiaceae</taxon>
        <taxon>Rhodococcus</taxon>
    </lineage>
</organism>
<evidence type="ECO:0000313" key="1">
    <source>
        <dbReference type="EMBL" id="GCE44116.1"/>
    </source>
</evidence>